<dbReference type="HOGENOM" id="CLU_1275116_0_0_1"/>
<keyword evidence="1" id="KW-0472">Membrane</keyword>
<evidence type="ECO:0000313" key="2">
    <source>
        <dbReference type="EMBL" id="EDV18563.1"/>
    </source>
</evidence>
<keyword evidence="1" id="KW-1133">Transmembrane helix</keyword>
<dbReference type="RefSeq" id="XP_002118951.1">
    <property type="nucleotide sequence ID" value="XM_002118915.1"/>
</dbReference>
<dbReference type="Proteomes" id="UP000009022">
    <property type="component" value="Unassembled WGS sequence"/>
</dbReference>
<dbReference type="KEGG" id="tad:TRIADDRAFT_62930"/>
<accession>B3SFD2</accession>
<gene>
    <name evidence="2" type="ORF">TRIADDRAFT_62930</name>
</gene>
<dbReference type="InParanoid" id="B3SFD2"/>
<protein>
    <submittedName>
        <fullName evidence="2">Uncharacterized protein</fullName>
    </submittedName>
</protein>
<feature type="non-terminal residue" evidence="2">
    <location>
        <position position="1"/>
    </location>
</feature>
<dbReference type="GeneID" id="6760165"/>
<keyword evidence="3" id="KW-1185">Reference proteome</keyword>
<feature type="transmembrane region" description="Helical" evidence="1">
    <location>
        <begin position="132"/>
        <end position="157"/>
    </location>
</feature>
<sequence length="217" mass="25517">NEEIVNIDSFGGMDQIRNLILSNSQETLPNHEIKRSIKFSSFVISFFYCSICGDFTLKAQIQVVANNSHLELKKRKKDIVQQLIKHCDIRNAIQKLVRRLQENLYTEDKDKIEIAKIFLLEQIGDGCNAVKLLLLGIPLIHCVFLLVYLEVVVWHYTFNSSEWFYYKAAIFTWYIPCTIFLCAIWDSRISRDSSLVRCQKMWKWINERAQEIETNEV</sequence>
<dbReference type="CTD" id="6760165"/>
<organism evidence="2 3">
    <name type="scientific">Trichoplax adhaerens</name>
    <name type="common">Trichoplax reptans</name>
    <dbReference type="NCBI Taxonomy" id="10228"/>
    <lineage>
        <taxon>Eukaryota</taxon>
        <taxon>Metazoa</taxon>
        <taxon>Placozoa</taxon>
        <taxon>Uniplacotomia</taxon>
        <taxon>Trichoplacea</taxon>
        <taxon>Trichoplacidae</taxon>
        <taxon>Trichoplax</taxon>
    </lineage>
</organism>
<reference evidence="2 3" key="1">
    <citation type="journal article" date="2008" name="Nature">
        <title>The Trichoplax genome and the nature of placozoans.</title>
        <authorList>
            <person name="Srivastava M."/>
            <person name="Begovic E."/>
            <person name="Chapman J."/>
            <person name="Putnam N.H."/>
            <person name="Hellsten U."/>
            <person name="Kawashima T."/>
            <person name="Kuo A."/>
            <person name="Mitros T."/>
            <person name="Salamov A."/>
            <person name="Carpenter M.L."/>
            <person name="Signorovitch A.Y."/>
            <person name="Moreno M.A."/>
            <person name="Kamm K."/>
            <person name="Grimwood J."/>
            <person name="Schmutz J."/>
            <person name="Shapiro H."/>
            <person name="Grigoriev I.V."/>
            <person name="Buss L.W."/>
            <person name="Schierwater B."/>
            <person name="Dellaporta S.L."/>
            <person name="Rokhsar D.S."/>
        </authorList>
    </citation>
    <scope>NUCLEOTIDE SEQUENCE [LARGE SCALE GENOMIC DNA]</scope>
    <source>
        <strain evidence="2 3">Grell-BS-1999</strain>
    </source>
</reference>
<dbReference type="AlphaFoldDB" id="B3SFD2"/>
<proteinExistence type="predicted"/>
<name>B3SFD2_TRIAD</name>
<keyword evidence="1" id="KW-0812">Transmembrane</keyword>
<feature type="transmembrane region" description="Helical" evidence="1">
    <location>
        <begin position="163"/>
        <end position="185"/>
    </location>
</feature>
<dbReference type="EMBL" id="DS986159">
    <property type="protein sequence ID" value="EDV18563.1"/>
    <property type="molecule type" value="Genomic_DNA"/>
</dbReference>
<evidence type="ECO:0000313" key="3">
    <source>
        <dbReference type="Proteomes" id="UP000009022"/>
    </source>
</evidence>
<evidence type="ECO:0000256" key="1">
    <source>
        <dbReference type="SAM" id="Phobius"/>
    </source>
</evidence>